<keyword evidence="7 8" id="KW-0472">Membrane</keyword>
<keyword evidence="10" id="KW-1185">Reference proteome</keyword>
<keyword evidence="6 8" id="KW-1133">Transmembrane helix</keyword>
<dbReference type="InterPro" id="IPR007227">
    <property type="entry name" value="Cell_shape_determining_MreD"/>
</dbReference>
<comment type="caution">
    <text evidence="9">The sequence shown here is derived from an EMBL/GenBank/DDBJ whole genome shotgun (WGS) entry which is preliminary data.</text>
</comment>
<evidence type="ECO:0000256" key="8">
    <source>
        <dbReference type="SAM" id="Phobius"/>
    </source>
</evidence>
<feature type="transmembrane region" description="Helical" evidence="8">
    <location>
        <begin position="39"/>
        <end position="57"/>
    </location>
</feature>
<comment type="similarity">
    <text evidence="2">Belongs to the MreD family.</text>
</comment>
<evidence type="ECO:0000256" key="7">
    <source>
        <dbReference type="ARBA" id="ARBA00023136"/>
    </source>
</evidence>
<accession>A0ABT0M6M1</accession>
<keyword evidence="5" id="KW-0133">Cell shape</keyword>
<evidence type="ECO:0000256" key="1">
    <source>
        <dbReference type="ARBA" id="ARBA00004651"/>
    </source>
</evidence>
<evidence type="ECO:0000313" key="9">
    <source>
        <dbReference type="EMBL" id="MCL1630512.1"/>
    </source>
</evidence>
<comment type="subcellular location">
    <subcellularLocation>
        <location evidence="1">Cell membrane</location>
        <topology evidence="1">Multi-pass membrane protein</topology>
    </subcellularLocation>
</comment>
<dbReference type="Pfam" id="PF04093">
    <property type="entry name" value="MreD"/>
    <property type="match status" value="1"/>
</dbReference>
<evidence type="ECO:0000256" key="6">
    <source>
        <dbReference type="ARBA" id="ARBA00022989"/>
    </source>
</evidence>
<gene>
    <name evidence="9" type="primary">mreD</name>
    <name evidence="9" type="ORF">M3N64_00910</name>
</gene>
<dbReference type="EMBL" id="JAMAST010000001">
    <property type="protein sequence ID" value="MCL1630512.1"/>
    <property type="molecule type" value="Genomic_DNA"/>
</dbReference>
<feature type="transmembrane region" description="Helical" evidence="8">
    <location>
        <begin position="134"/>
        <end position="156"/>
    </location>
</feature>
<evidence type="ECO:0000256" key="5">
    <source>
        <dbReference type="ARBA" id="ARBA00022960"/>
    </source>
</evidence>
<reference evidence="9 10" key="1">
    <citation type="submission" date="2022-05" db="EMBL/GenBank/DDBJ databases">
        <title>Sporolactobacillus sp nov CPB3-1, isolated from tree bark (Mangifera indica L.).</title>
        <authorList>
            <person name="Phuengjayaem S."/>
            <person name="Tanasupawat S."/>
        </authorList>
    </citation>
    <scope>NUCLEOTIDE SEQUENCE [LARGE SCALE GENOMIC DNA]</scope>
    <source>
        <strain evidence="9 10">CPB3-1</strain>
    </source>
</reference>
<sequence>MKQSKIFILLLFLFLIQGTVMPLLPFSDAWGKVQPVSEFVFVALILTSFFGSLSLSLRYALIFGFLTDIVYSSILGVYAFCFGVTVYLVHALSKWVNLNAVMTVLLVSLGICMVQAEIYLIYSMIGIAKQQIEFFFQYHLLPTIGLNALFTLLLYYPYKRLLEKIADAIEK</sequence>
<organism evidence="9 10">
    <name type="scientific">Sporolactobacillus mangiferae</name>
    <dbReference type="NCBI Taxonomy" id="2940498"/>
    <lineage>
        <taxon>Bacteria</taxon>
        <taxon>Bacillati</taxon>
        <taxon>Bacillota</taxon>
        <taxon>Bacilli</taxon>
        <taxon>Bacillales</taxon>
        <taxon>Sporolactobacillaceae</taxon>
        <taxon>Sporolactobacillus</taxon>
    </lineage>
</organism>
<evidence type="ECO:0000313" key="10">
    <source>
        <dbReference type="Proteomes" id="UP001203004"/>
    </source>
</evidence>
<evidence type="ECO:0000256" key="2">
    <source>
        <dbReference type="ARBA" id="ARBA00007776"/>
    </source>
</evidence>
<evidence type="ECO:0000256" key="3">
    <source>
        <dbReference type="ARBA" id="ARBA00022475"/>
    </source>
</evidence>
<dbReference type="Proteomes" id="UP001203004">
    <property type="component" value="Unassembled WGS sequence"/>
</dbReference>
<keyword evidence="4 8" id="KW-0812">Transmembrane</keyword>
<feature type="transmembrane region" description="Helical" evidence="8">
    <location>
        <begin position="101"/>
        <end position="122"/>
    </location>
</feature>
<feature type="transmembrane region" description="Helical" evidence="8">
    <location>
        <begin position="69"/>
        <end position="89"/>
    </location>
</feature>
<protein>
    <submittedName>
        <fullName evidence="9">Rod shape-determining protein MreD</fullName>
    </submittedName>
</protein>
<dbReference type="NCBIfam" id="TIGR03426">
    <property type="entry name" value="shape_MreD"/>
    <property type="match status" value="1"/>
</dbReference>
<evidence type="ECO:0000256" key="4">
    <source>
        <dbReference type="ARBA" id="ARBA00022692"/>
    </source>
</evidence>
<proteinExistence type="inferred from homology"/>
<keyword evidence="3" id="KW-1003">Cell membrane</keyword>
<dbReference type="RefSeq" id="WP_249095592.1">
    <property type="nucleotide sequence ID" value="NZ_JAMAST010000001.1"/>
</dbReference>
<name>A0ABT0M6M1_9BACL</name>